<protein>
    <recommendedName>
        <fullName evidence="14">Riboflavin biosynthesis protein RibD</fullName>
    </recommendedName>
    <domain>
        <recommendedName>
            <fullName evidence="14">Diaminohydroxyphosphoribosylaminopyrimidine deaminase</fullName>
            <shortName evidence="14">DRAP deaminase</shortName>
            <ecNumber evidence="14">3.5.4.26</ecNumber>
        </recommendedName>
        <alternativeName>
            <fullName evidence="14">Riboflavin-specific deaminase</fullName>
        </alternativeName>
    </domain>
    <domain>
        <recommendedName>
            <fullName evidence="14">5-amino-6-(5-phosphoribosylamino)uracil reductase</fullName>
            <ecNumber evidence="14">1.1.1.193</ecNumber>
        </recommendedName>
        <alternativeName>
            <fullName evidence="14">HTP reductase</fullName>
        </alternativeName>
    </domain>
</protein>
<dbReference type="InterPro" id="IPR002125">
    <property type="entry name" value="CMP_dCMP_dom"/>
</dbReference>
<keyword evidence="10 14" id="KW-0560">Oxidoreductase</keyword>
<evidence type="ECO:0000256" key="4">
    <source>
        <dbReference type="ARBA" id="ARBA00005259"/>
    </source>
</evidence>
<feature type="binding site" evidence="17">
    <location>
        <position position="86"/>
    </location>
    <ligand>
        <name>Zn(2+)</name>
        <dbReference type="ChEBI" id="CHEBI:29105"/>
        <note>catalytic</note>
    </ligand>
</feature>
<keyword evidence="7 14" id="KW-0378">Hydrolase</keyword>
<keyword evidence="8 14" id="KW-0862">Zinc</keyword>
<evidence type="ECO:0000256" key="8">
    <source>
        <dbReference type="ARBA" id="ARBA00022833"/>
    </source>
</evidence>
<comment type="cofactor">
    <cofactor evidence="14 17">
        <name>Zn(2+)</name>
        <dbReference type="ChEBI" id="CHEBI:29105"/>
    </cofactor>
    <text evidence="14 17">Binds 1 zinc ion.</text>
</comment>
<keyword evidence="14" id="KW-0686">Riboflavin biosynthesis</keyword>
<dbReference type="NCBIfam" id="TIGR00227">
    <property type="entry name" value="ribD_Cterm"/>
    <property type="match status" value="1"/>
</dbReference>
<dbReference type="UniPathway" id="UPA00275">
    <property type="reaction ID" value="UER00401"/>
</dbReference>
<dbReference type="PANTHER" id="PTHR38011">
    <property type="entry name" value="DIHYDROFOLATE REDUCTASE FAMILY PROTEIN (AFU_ORTHOLOGUE AFUA_8G06820)"/>
    <property type="match status" value="1"/>
</dbReference>
<evidence type="ECO:0000256" key="16">
    <source>
        <dbReference type="PIRSR" id="PIRSR006769-2"/>
    </source>
</evidence>
<feature type="binding site" evidence="16">
    <location>
        <position position="202"/>
    </location>
    <ligand>
        <name>NADP(+)</name>
        <dbReference type="ChEBI" id="CHEBI:58349"/>
    </ligand>
</feature>
<dbReference type="InterPro" id="IPR002734">
    <property type="entry name" value="RibDG_C"/>
</dbReference>
<dbReference type="GO" id="GO:0008703">
    <property type="term" value="F:5-amino-6-(5-phosphoribosylamino)uracil reductase activity"/>
    <property type="evidence" value="ECO:0007669"/>
    <property type="project" value="UniProtKB-EC"/>
</dbReference>
<dbReference type="PROSITE" id="PS51747">
    <property type="entry name" value="CYT_DCMP_DEAMINASES_2"/>
    <property type="match status" value="1"/>
</dbReference>
<evidence type="ECO:0000256" key="12">
    <source>
        <dbReference type="ARBA" id="ARBA00049861"/>
    </source>
</evidence>
<dbReference type="InterPro" id="IPR050765">
    <property type="entry name" value="Riboflavin_Biosynth_HTPR"/>
</dbReference>
<dbReference type="PANTHER" id="PTHR38011:SF7">
    <property type="entry name" value="2,5-DIAMINO-6-RIBOSYLAMINO-4(3H)-PYRIMIDINONE 5'-PHOSPHATE REDUCTASE"/>
    <property type="match status" value="1"/>
</dbReference>
<dbReference type="InterPro" id="IPR011549">
    <property type="entry name" value="RibD_C"/>
</dbReference>
<feature type="binding site" evidence="16">
    <location>
        <position position="156"/>
    </location>
    <ligand>
        <name>NADP(+)</name>
        <dbReference type="ChEBI" id="CHEBI:58349"/>
    </ligand>
</feature>
<dbReference type="Pfam" id="PF01872">
    <property type="entry name" value="RibD_C"/>
    <property type="match status" value="1"/>
</dbReference>
<dbReference type="InterPro" id="IPR024072">
    <property type="entry name" value="DHFR-like_dom_sf"/>
</dbReference>
<feature type="active site" description="Proton donor" evidence="15">
    <location>
        <position position="54"/>
    </location>
</feature>
<name>A0A2I0V463_9BACI</name>
<dbReference type="SUPFAM" id="SSF53597">
    <property type="entry name" value="Dihydrofolate reductase-like"/>
    <property type="match status" value="1"/>
</dbReference>
<feature type="domain" description="CMP/dCMP-type deaminase" evidence="18">
    <location>
        <begin position="3"/>
        <end position="125"/>
    </location>
</feature>
<proteinExistence type="inferred from homology"/>
<feature type="binding site" evidence="16">
    <location>
        <position position="225"/>
    </location>
    <ligand>
        <name>NADP(+)</name>
        <dbReference type="ChEBI" id="CHEBI:58349"/>
    </ligand>
</feature>
<dbReference type="Proteomes" id="UP000234956">
    <property type="component" value="Unassembled WGS sequence"/>
</dbReference>
<reference evidence="19 20" key="1">
    <citation type="submission" date="2017-10" db="EMBL/GenBank/DDBJ databases">
        <title>Draft genome of Lysinibacillus fusiformis strain Juneja, a laboratory-derived pathogen of Drosophila melanogaster.</title>
        <authorList>
            <person name="Smith B.R."/>
            <person name="Unckless R.L."/>
        </authorList>
    </citation>
    <scope>NUCLEOTIDE SEQUENCE [LARGE SCALE GENOMIC DNA]</scope>
    <source>
        <strain evidence="19 20">Juneja</strain>
    </source>
</reference>
<evidence type="ECO:0000313" key="20">
    <source>
        <dbReference type="Proteomes" id="UP000234956"/>
    </source>
</evidence>
<feature type="binding site" evidence="17">
    <location>
        <position position="77"/>
    </location>
    <ligand>
        <name>Zn(2+)</name>
        <dbReference type="ChEBI" id="CHEBI:29105"/>
        <note>catalytic</note>
    </ligand>
</feature>
<evidence type="ECO:0000256" key="15">
    <source>
        <dbReference type="PIRSR" id="PIRSR006769-1"/>
    </source>
</evidence>
<feature type="binding site" evidence="16">
    <location>
        <position position="198"/>
    </location>
    <ligand>
        <name>NADP(+)</name>
        <dbReference type="ChEBI" id="CHEBI:58349"/>
    </ligand>
</feature>
<evidence type="ECO:0000313" key="19">
    <source>
        <dbReference type="EMBL" id="PKU53076.1"/>
    </source>
</evidence>
<evidence type="ECO:0000256" key="9">
    <source>
        <dbReference type="ARBA" id="ARBA00022857"/>
    </source>
</evidence>
<dbReference type="GO" id="GO:0009231">
    <property type="term" value="P:riboflavin biosynthetic process"/>
    <property type="evidence" value="ECO:0007669"/>
    <property type="project" value="UniProtKB-UniPathway"/>
</dbReference>
<dbReference type="FunFam" id="3.40.140.10:FF:000025">
    <property type="entry name" value="Riboflavin biosynthesis protein RibD"/>
    <property type="match status" value="1"/>
</dbReference>
<evidence type="ECO:0000256" key="10">
    <source>
        <dbReference type="ARBA" id="ARBA00023002"/>
    </source>
</evidence>
<organism evidence="19 20">
    <name type="scientific">Lysinibacillus fusiformis</name>
    <dbReference type="NCBI Taxonomy" id="28031"/>
    <lineage>
        <taxon>Bacteria</taxon>
        <taxon>Bacillati</taxon>
        <taxon>Bacillota</taxon>
        <taxon>Bacilli</taxon>
        <taxon>Bacillales</taxon>
        <taxon>Bacillaceae</taxon>
        <taxon>Lysinibacillus</taxon>
    </lineage>
</organism>
<evidence type="ECO:0000256" key="13">
    <source>
        <dbReference type="ARBA" id="ARBA00049886"/>
    </source>
</evidence>
<gene>
    <name evidence="19" type="primary">ribD</name>
    <name evidence="19" type="ORF">CRI88_01730</name>
</gene>
<dbReference type="NCBIfam" id="TIGR00326">
    <property type="entry name" value="eubact_ribD"/>
    <property type="match status" value="1"/>
</dbReference>
<feature type="binding site" evidence="16">
    <location>
        <position position="172"/>
    </location>
    <ligand>
        <name>NADP(+)</name>
        <dbReference type="ChEBI" id="CHEBI:58349"/>
    </ligand>
</feature>
<feature type="binding site" evidence="16">
    <location>
        <position position="170"/>
    </location>
    <ligand>
        <name>substrate</name>
    </ligand>
</feature>
<feature type="binding site" evidence="16">
    <location>
        <position position="206"/>
    </location>
    <ligand>
        <name>substrate</name>
    </ligand>
</feature>
<dbReference type="InterPro" id="IPR004794">
    <property type="entry name" value="Eubact_RibD"/>
</dbReference>
<dbReference type="Gene3D" id="3.40.140.10">
    <property type="entry name" value="Cytidine Deaminase, domain 2"/>
    <property type="match status" value="1"/>
</dbReference>
<dbReference type="EC" id="1.1.1.193" evidence="14"/>
<accession>A0A2I0V463</accession>
<dbReference type="EMBL" id="PDFK01000001">
    <property type="protein sequence ID" value="PKU53076.1"/>
    <property type="molecule type" value="Genomic_DNA"/>
</dbReference>
<comment type="pathway">
    <text evidence="3 14">Cofactor biosynthesis; riboflavin biosynthesis; 5-amino-6-(D-ribitylamino)uracil from GTP: step 3/4.</text>
</comment>
<comment type="similarity">
    <text evidence="4 14">In the N-terminal section; belongs to the cytidine and deoxycytidylate deaminase family.</text>
</comment>
<dbReference type="GO" id="GO:0050661">
    <property type="term" value="F:NADP binding"/>
    <property type="evidence" value="ECO:0007669"/>
    <property type="project" value="InterPro"/>
</dbReference>
<evidence type="ECO:0000256" key="5">
    <source>
        <dbReference type="ARBA" id="ARBA00007417"/>
    </source>
</evidence>
<comment type="catalytic activity">
    <reaction evidence="13 14">
        <text>2,5-diamino-6-hydroxy-4-(5-phosphoribosylamino)-pyrimidine + H2O + H(+) = 5-amino-6-(5-phospho-D-ribosylamino)uracil + NH4(+)</text>
        <dbReference type="Rhea" id="RHEA:21868"/>
        <dbReference type="ChEBI" id="CHEBI:15377"/>
        <dbReference type="ChEBI" id="CHEBI:15378"/>
        <dbReference type="ChEBI" id="CHEBI:28938"/>
        <dbReference type="ChEBI" id="CHEBI:58453"/>
        <dbReference type="ChEBI" id="CHEBI:58614"/>
        <dbReference type="EC" id="3.5.4.26"/>
    </reaction>
</comment>
<dbReference type="AlphaFoldDB" id="A0A2I0V463"/>
<comment type="pathway">
    <text evidence="2 14">Cofactor biosynthesis; riboflavin biosynthesis; 5-amino-6-(D-ribitylamino)uracil from GTP: step 2/4.</text>
</comment>
<evidence type="ECO:0000256" key="17">
    <source>
        <dbReference type="PIRSR" id="PIRSR006769-3"/>
    </source>
</evidence>
<feature type="binding site" evidence="16">
    <location>
        <position position="209"/>
    </location>
    <ligand>
        <name>substrate</name>
    </ligand>
</feature>
<comment type="function">
    <text evidence="1 14">Converts 2,5-diamino-6-(ribosylamino)-4(3h)-pyrimidinone 5'-phosphate into 5-amino-6-(ribosylamino)-2,4(1h,3h)-pyrimidinedione 5'-phosphate.</text>
</comment>
<sequence length="370" mass="40513">MANVDEKYMQLALDLAASAKGNTNPNPLVGAVIVKNGVIVGTGLHRKAGEPHAEVHAFRMAGEHAQDATLYVTLEPCSHYGKTPPCAKLVKESGVSRVVVAMQDPNPAVAGQGIQLLRDAGIVVEVGVLEQQARRVNERFIHNMLTQRPFVISKFAMTLDGKIATHTGHSKWVTGEAAREDVHYIRHEVDGILVGVGTVIADNPTLTTRLKEGYGKNPTRIIMDSSLRTPDYANVLNTEEAHTILVCSEDVSQEKMKRFTDKGVTVLPVRKNEYGLQLDDMLEKLYTHGITDILLEGGSKINASFLQQGAIDKYVVYIAPKVLGGNLSLTPFAGYSPSQMNEAWNVEWTSFDKVGEDLRIIAYPKQGEEK</sequence>
<dbReference type="SUPFAM" id="SSF53927">
    <property type="entry name" value="Cytidine deaminase-like"/>
    <property type="match status" value="1"/>
</dbReference>
<dbReference type="RefSeq" id="WP_058843287.1">
    <property type="nucleotide sequence ID" value="NZ_PDFK01000001.1"/>
</dbReference>
<dbReference type="GO" id="GO:0008835">
    <property type="term" value="F:diaminohydroxyphosphoribosylaminopyrimidine deaminase activity"/>
    <property type="evidence" value="ECO:0007669"/>
    <property type="project" value="UniProtKB-EC"/>
</dbReference>
<evidence type="ECO:0000256" key="11">
    <source>
        <dbReference type="ARBA" id="ARBA00023268"/>
    </source>
</evidence>
<evidence type="ECO:0000256" key="7">
    <source>
        <dbReference type="ARBA" id="ARBA00022801"/>
    </source>
</evidence>
<dbReference type="Gene3D" id="3.40.430.10">
    <property type="entry name" value="Dihydrofolate Reductase, subunit A"/>
    <property type="match status" value="1"/>
</dbReference>
<dbReference type="CDD" id="cd01284">
    <property type="entry name" value="Riboflavin_deaminase-reductase"/>
    <property type="match status" value="1"/>
</dbReference>
<keyword evidence="11" id="KW-0511">Multifunctional enzyme</keyword>
<evidence type="ECO:0000256" key="14">
    <source>
        <dbReference type="PIRNR" id="PIRNR006769"/>
    </source>
</evidence>
<feature type="binding site" evidence="16">
    <location>
        <begin position="298"/>
        <end position="304"/>
    </location>
    <ligand>
        <name>NADP(+)</name>
        <dbReference type="ChEBI" id="CHEBI:58349"/>
    </ligand>
</feature>
<dbReference type="EC" id="3.5.4.26" evidence="14"/>
<comment type="catalytic activity">
    <reaction evidence="12 14">
        <text>5-amino-6-(5-phospho-D-ribitylamino)uracil + NADP(+) = 5-amino-6-(5-phospho-D-ribosylamino)uracil + NADPH + H(+)</text>
        <dbReference type="Rhea" id="RHEA:17845"/>
        <dbReference type="ChEBI" id="CHEBI:15378"/>
        <dbReference type="ChEBI" id="CHEBI:57783"/>
        <dbReference type="ChEBI" id="CHEBI:58349"/>
        <dbReference type="ChEBI" id="CHEBI:58421"/>
        <dbReference type="ChEBI" id="CHEBI:58453"/>
        <dbReference type="EC" id="1.1.1.193"/>
    </reaction>
</comment>
<evidence type="ECO:0000256" key="3">
    <source>
        <dbReference type="ARBA" id="ARBA00004910"/>
    </source>
</evidence>
<dbReference type="GO" id="GO:0046872">
    <property type="term" value="F:metal ion binding"/>
    <property type="evidence" value="ECO:0007669"/>
    <property type="project" value="UniProtKB-KW"/>
</dbReference>
<dbReference type="InterPro" id="IPR016193">
    <property type="entry name" value="Cytidine_deaminase-like"/>
</dbReference>
<evidence type="ECO:0000256" key="2">
    <source>
        <dbReference type="ARBA" id="ARBA00004882"/>
    </source>
</evidence>
<keyword evidence="9 14" id="KW-0521">NADP</keyword>
<evidence type="ECO:0000259" key="18">
    <source>
        <dbReference type="PROSITE" id="PS51747"/>
    </source>
</evidence>
<comment type="caution">
    <text evidence="19">The sequence shown here is derived from an EMBL/GenBank/DDBJ whole genome shotgun (WGS) entry which is preliminary data.</text>
</comment>
<feature type="binding site" evidence="17">
    <location>
        <position position="52"/>
    </location>
    <ligand>
        <name>Zn(2+)</name>
        <dbReference type="ChEBI" id="CHEBI:29105"/>
        <note>catalytic</note>
    </ligand>
</feature>
<feature type="binding site" evidence="16">
    <location>
        <position position="186"/>
    </location>
    <ligand>
        <name>substrate</name>
    </ligand>
</feature>
<dbReference type="PIRSF" id="PIRSF006769">
    <property type="entry name" value="RibD"/>
    <property type="match status" value="1"/>
</dbReference>
<evidence type="ECO:0000256" key="1">
    <source>
        <dbReference type="ARBA" id="ARBA00002151"/>
    </source>
</evidence>
<dbReference type="Pfam" id="PF00383">
    <property type="entry name" value="dCMP_cyt_deam_1"/>
    <property type="match status" value="1"/>
</dbReference>
<keyword evidence="6 14" id="KW-0479">Metal-binding</keyword>
<comment type="similarity">
    <text evidence="5 14">In the C-terminal section; belongs to the HTP reductase family.</text>
</comment>
<evidence type="ECO:0000256" key="6">
    <source>
        <dbReference type="ARBA" id="ARBA00022723"/>
    </source>
</evidence>
<feature type="binding site" evidence="16">
    <location>
        <position position="296"/>
    </location>
    <ligand>
        <name>substrate</name>
    </ligand>
</feature>